<dbReference type="STRING" id="43775.SAMN04489760_1018"/>
<gene>
    <name evidence="1" type="ORF">SAMN04489760_1018</name>
</gene>
<evidence type="ECO:0000313" key="2">
    <source>
        <dbReference type="Proteomes" id="UP000198744"/>
    </source>
</evidence>
<accession>A0A1H7U7W0</accession>
<dbReference type="AlphaFoldDB" id="A0A1H7U7W0"/>
<protein>
    <submittedName>
        <fullName evidence="1">Uncharacterized protein</fullName>
    </submittedName>
</protein>
<sequence length="101" mass="11583">MSSNSLFQIEIVEEKGIIEIIPSEEFASMTRYEQILAVEEQLASYEAELKNINHPVGSNIINEAKSCQHEDADKGRIEFRILILQNFLQRLIDMNQDGNTE</sequence>
<dbReference type="EMBL" id="FOBS01000001">
    <property type="protein sequence ID" value="SEL92708.1"/>
    <property type="molecule type" value="Genomic_DNA"/>
</dbReference>
<dbReference type="Proteomes" id="UP000198744">
    <property type="component" value="Unassembled WGS sequence"/>
</dbReference>
<name>A0A1H7U7W0_9BACT</name>
<proteinExistence type="predicted"/>
<reference evidence="1 2" key="1">
    <citation type="submission" date="2016-10" db="EMBL/GenBank/DDBJ databases">
        <authorList>
            <person name="de Groot N.N."/>
        </authorList>
    </citation>
    <scope>NUCLEOTIDE SEQUENCE [LARGE SCALE GENOMIC DNA]</scope>
    <source>
        <strain evidence="1 2">DSM 8423</strain>
    </source>
</reference>
<evidence type="ECO:0000313" key="1">
    <source>
        <dbReference type="EMBL" id="SEL92708.1"/>
    </source>
</evidence>
<keyword evidence="2" id="KW-1185">Reference proteome</keyword>
<organism evidence="1 2">
    <name type="scientific">Syntrophus gentianae</name>
    <dbReference type="NCBI Taxonomy" id="43775"/>
    <lineage>
        <taxon>Bacteria</taxon>
        <taxon>Pseudomonadati</taxon>
        <taxon>Thermodesulfobacteriota</taxon>
        <taxon>Syntrophia</taxon>
        <taxon>Syntrophales</taxon>
        <taxon>Syntrophaceae</taxon>
        <taxon>Syntrophus</taxon>
    </lineage>
</organism>
<dbReference type="RefSeq" id="WP_093881732.1">
    <property type="nucleotide sequence ID" value="NZ_FOBS01000001.1"/>
</dbReference>